<dbReference type="GO" id="GO:0008083">
    <property type="term" value="F:growth factor activity"/>
    <property type="evidence" value="ECO:0007669"/>
    <property type="project" value="TreeGrafter"/>
</dbReference>
<dbReference type="InParanoid" id="H3BI53"/>
<dbReference type="RefSeq" id="XP_005986797.1">
    <property type="nucleotide sequence ID" value="XM_005986735.3"/>
</dbReference>
<reference evidence="15" key="3">
    <citation type="submission" date="2025-09" db="UniProtKB">
        <authorList>
            <consortium name="Ensembl"/>
        </authorList>
    </citation>
    <scope>IDENTIFICATION</scope>
</reference>
<dbReference type="EMBL" id="AFYH01004022">
    <property type="status" value="NOT_ANNOTATED_CDS"/>
    <property type="molecule type" value="Genomic_DNA"/>
</dbReference>
<keyword evidence="4" id="KW-0285">Flavoprotein</keyword>
<sequence>MKEEFVLNDQMAIPVLIIGNGPSGICLSYLLSGYRPYLKPGETHPNPILQKKLEERPDLSLVDQDLEYLSEGLEGRSSNPVALLFDTLLLPDGDFGLDYPSPLEWRFENNQRIPHLVLGRGLPGGAWHAMEGSMLTLSLANWMELPGLDLKDWVREKRRNLRNDRATPNDIASYYQHFVKEMGLESNFVCNMSVTSVRKILHDCKDLETESGNCSKTERTADWISMENDQENSSMGRKKRLWEVTGYQNTEGGPIPFSMYAKNVVLATGTYDKPARLEVEGEDLPFVCHSICEFEAALAQGKIDETLDPILIVGAGLTAADALLYVYHLNIPVCHAFRRAVTDSALIFNQLPKVLYPEYHKVFQMMQQQQVGSVEAGSYSGYTSYPKHWVSAFKPDNKCILENAEGKMVLKISMALVLIGTHPNLSFLKDNGTYLGISTGKPISCRQNPMDINPYTYEAVQEPNLFAVGPLVGDNFVRFVKGGAVGITSCLVKRQKAERPEFSPKRCFEAKESTVAGFST</sequence>
<gene>
    <name evidence="15" type="primary">OSGN1</name>
</gene>
<evidence type="ECO:0000313" key="16">
    <source>
        <dbReference type="Proteomes" id="UP000008672"/>
    </source>
</evidence>
<dbReference type="EMBL" id="AFYH01004021">
    <property type="status" value="NOT_ANNOTATED_CDS"/>
    <property type="molecule type" value="Genomic_DNA"/>
</dbReference>
<evidence type="ECO:0000256" key="9">
    <source>
        <dbReference type="ARBA" id="ARBA00023033"/>
    </source>
</evidence>
<dbReference type="Bgee" id="ENSLACG00000018955">
    <property type="expression patterns" value="Expressed in pectoral fin and 3 other cell types or tissues"/>
</dbReference>
<dbReference type="GeneID" id="102360523"/>
<evidence type="ECO:0000256" key="8">
    <source>
        <dbReference type="ARBA" id="ARBA00023002"/>
    </source>
</evidence>
<keyword evidence="7" id="KW-0521">NADP</keyword>
<dbReference type="Ensembl" id="ENSLACT00000021715.2">
    <property type="protein sequence ID" value="ENSLACP00000021574.2"/>
    <property type="gene ID" value="ENSLACG00000018955.2"/>
</dbReference>
<dbReference type="Pfam" id="PF13738">
    <property type="entry name" value="Pyr_redox_3"/>
    <property type="match status" value="1"/>
</dbReference>
<dbReference type="InterPro" id="IPR036188">
    <property type="entry name" value="FAD/NAD-bd_sf"/>
</dbReference>
<dbReference type="HOGENOM" id="CLU_019308_2_0_1"/>
<evidence type="ECO:0000256" key="6">
    <source>
        <dbReference type="ARBA" id="ARBA00022827"/>
    </source>
</evidence>
<comment type="similarity">
    <text evidence="11">Belongs to the OKL38 family.</text>
</comment>
<evidence type="ECO:0000256" key="5">
    <source>
        <dbReference type="ARBA" id="ARBA00022782"/>
    </source>
</evidence>
<dbReference type="PANTHER" id="PTHR15192:SF15">
    <property type="entry name" value="OXIDATIVE STRESS-INDUCED GROWTH INHIBITOR 1"/>
    <property type="match status" value="1"/>
</dbReference>
<comment type="subcellular location">
    <subcellularLocation>
        <location evidence="1">Midbody</location>
    </subcellularLocation>
</comment>
<dbReference type="KEGG" id="lcm:102360523"/>
<reference evidence="15" key="2">
    <citation type="submission" date="2025-08" db="UniProtKB">
        <authorList>
            <consortium name="Ensembl"/>
        </authorList>
    </citation>
    <scope>IDENTIFICATION</scope>
</reference>
<comment type="cofactor">
    <cofactor evidence="10">
        <name>NADPH</name>
        <dbReference type="ChEBI" id="CHEBI:57783"/>
    </cofactor>
</comment>
<dbReference type="InterPro" id="IPR029731">
    <property type="entry name" value="OSGIN1/2"/>
</dbReference>
<dbReference type="EMBL" id="AFYH01004019">
    <property type="status" value="NOT_ANNOTATED_CDS"/>
    <property type="molecule type" value="Genomic_DNA"/>
</dbReference>
<organism evidence="15 16">
    <name type="scientific">Latimeria chalumnae</name>
    <name type="common">Coelacanth</name>
    <dbReference type="NCBI Taxonomy" id="7897"/>
    <lineage>
        <taxon>Eukaryota</taxon>
        <taxon>Metazoa</taxon>
        <taxon>Chordata</taxon>
        <taxon>Craniata</taxon>
        <taxon>Vertebrata</taxon>
        <taxon>Euteleostomi</taxon>
        <taxon>Coelacanthiformes</taxon>
        <taxon>Coelacanthidae</taxon>
        <taxon>Latimeria</taxon>
    </lineage>
</organism>
<dbReference type="FunFam" id="3.50.50.60:FF:000152">
    <property type="entry name" value="Oxidative stress-induced growth inhibitor 1"/>
    <property type="match status" value="1"/>
</dbReference>
<dbReference type="PANTHER" id="PTHR15192">
    <property type="entry name" value="PROTEIN CBG05349"/>
    <property type="match status" value="1"/>
</dbReference>
<dbReference type="CTD" id="393155"/>
<dbReference type="Gene3D" id="3.50.50.60">
    <property type="entry name" value="FAD/NAD(P)-binding domain"/>
    <property type="match status" value="1"/>
</dbReference>
<dbReference type="GO" id="GO:0030496">
    <property type="term" value="C:midbody"/>
    <property type="evidence" value="ECO:0007669"/>
    <property type="project" value="UniProtKB-SubCell"/>
</dbReference>
<keyword evidence="8" id="KW-0560">Oxidoreductase</keyword>
<keyword evidence="14" id="KW-0812">Transmembrane</keyword>
<keyword evidence="6" id="KW-0274">FAD</keyword>
<dbReference type="SUPFAM" id="SSF51905">
    <property type="entry name" value="FAD/NAD(P)-binding domain"/>
    <property type="match status" value="1"/>
</dbReference>
<proteinExistence type="inferred from homology"/>
<dbReference type="EMBL" id="AFYH01004020">
    <property type="status" value="NOT_ANNOTATED_CDS"/>
    <property type="molecule type" value="Genomic_DNA"/>
</dbReference>
<dbReference type="AlphaFoldDB" id="H3BI53"/>
<evidence type="ECO:0000256" key="1">
    <source>
        <dbReference type="ARBA" id="ARBA00004214"/>
    </source>
</evidence>
<accession>H3BI53</accession>
<keyword evidence="2" id="KW-0597">Phosphoprotein</keyword>
<dbReference type="OrthoDB" id="412005at2759"/>
<keyword evidence="9" id="KW-0503">Monooxygenase</keyword>
<protein>
    <recommendedName>
        <fullName evidence="12">Oxidative stress-induced growth inhibitor 1</fullName>
    </recommendedName>
</protein>
<keyword evidence="5" id="KW-0221">Differentiation</keyword>
<comment type="function">
    <text evidence="13">Monooxygenase catalytic activity. Involved in regulation of cytokinesis; promotes RHOA activity, probably acting locally at the midbody in late cytokinesis. Monooxygenase activity is involved in stabilizing transient structures between daughter cells, termed intercellular bridges, before abscission. Regulates differentiation and proliferation through the regulation of cell death.</text>
</comment>
<evidence type="ECO:0000256" key="12">
    <source>
        <dbReference type="ARBA" id="ARBA00070803"/>
    </source>
</evidence>
<evidence type="ECO:0000256" key="4">
    <source>
        <dbReference type="ARBA" id="ARBA00022630"/>
    </source>
</evidence>
<evidence type="ECO:0000256" key="3">
    <source>
        <dbReference type="ARBA" id="ARBA00022604"/>
    </source>
</evidence>
<dbReference type="eggNOG" id="ENOG502QRUQ">
    <property type="taxonomic scope" value="Eukaryota"/>
</dbReference>
<evidence type="ECO:0000256" key="2">
    <source>
        <dbReference type="ARBA" id="ARBA00022553"/>
    </source>
</evidence>
<feature type="transmembrane region" description="Helical" evidence="14">
    <location>
        <begin position="12"/>
        <end position="31"/>
    </location>
</feature>
<evidence type="ECO:0000256" key="14">
    <source>
        <dbReference type="SAM" id="Phobius"/>
    </source>
</evidence>
<dbReference type="OMA" id="MDLHDKE"/>
<evidence type="ECO:0000256" key="11">
    <source>
        <dbReference type="ARBA" id="ARBA00061663"/>
    </source>
</evidence>
<keyword evidence="14" id="KW-1133">Transmembrane helix</keyword>
<dbReference type="STRING" id="7897.ENSLACP00000021574"/>
<evidence type="ECO:0000313" key="15">
    <source>
        <dbReference type="Ensembl" id="ENSLACP00000021574.2"/>
    </source>
</evidence>
<dbReference type="GeneTree" id="ENSGT00390000006658"/>
<keyword evidence="3" id="KW-0341">Growth regulation</keyword>
<keyword evidence="14" id="KW-0472">Membrane</keyword>
<evidence type="ECO:0000256" key="7">
    <source>
        <dbReference type="ARBA" id="ARBA00022857"/>
    </source>
</evidence>
<keyword evidence="16" id="KW-1185">Reference proteome</keyword>
<dbReference type="Proteomes" id="UP000008672">
    <property type="component" value="Unassembled WGS sequence"/>
</dbReference>
<evidence type="ECO:0000256" key="10">
    <source>
        <dbReference type="ARBA" id="ARBA00053031"/>
    </source>
</evidence>
<dbReference type="GO" id="GO:0030154">
    <property type="term" value="P:cell differentiation"/>
    <property type="evidence" value="ECO:0007669"/>
    <property type="project" value="UniProtKB-KW"/>
</dbReference>
<dbReference type="GO" id="GO:0004497">
    <property type="term" value="F:monooxygenase activity"/>
    <property type="evidence" value="ECO:0007669"/>
    <property type="project" value="UniProtKB-KW"/>
</dbReference>
<reference evidence="16" key="1">
    <citation type="submission" date="2011-08" db="EMBL/GenBank/DDBJ databases">
        <title>The draft genome of Latimeria chalumnae.</title>
        <authorList>
            <person name="Di Palma F."/>
            <person name="Alfoldi J."/>
            <person name="Johnson J."/>
            <person name="Berlin A."/>
            <person name="Gnerre S."/>
            <person name="Jaffe D."/>
            <person name="MacCallum I."/>
            <person name="Young S."/>
            <person name="Walker B.J."/>
            <person name="Lander E."/>
            <person name="Lindblad-Toh K."/>
        </authorList>
    </citation>
    <scope>NUCLEOTIDE SEQUENCE [LARGE SCALE GENOMIC DNA]</scope>
    <source>
        <strain evidence="16">Wild caught</strain>
    </source>
</reference>
<evidence type="ECO:0000256" key="13">
    <source>
        <dbReference type="ARBA" id="ARBA00093330"/>
    </source>
</evidence>
<dbReference type="GO" id="GO:0030308">
    <property type="term" value="P:negative regulation of cell growth"/>
    <property type="evidence" value="ECO:0007669"/>
    <property type="project" value="TreeGrafter"/>
</dbReference>
<name>H3BI53_LATCH</name>